<evidence type="ECO:0000313" key="3">
    <source>
        <dbReference type="Proteomes" id="UP000321523"/>
    </source>
</evidence>
<reference evidence="2 3" key="1">
    <citation type="submission" date="2019-07" db="EMBL/GenBank/DDBJ databases">
        <title>Whole genome shotgun sequence of Skermanella aerolata NBRC 106429.</title>
        <authorList>
            <person name="Hosoyama A."/>
            <person name="Uohara A."/>
            <person name="Ohji S."/>
            <person name="Ichikawa N."/>
        </authorList>
    </citation>
    <scope>NUCLEOTIDE SEQUENCE [LARGE SCALE GENOMIC DNA]</scope>
    <source>
        <strain evidence="2 3">NBRC 106429</strain>
    </source>
</reference>
<accession>A0A512DP89</accession>
<keyword evidence="3" id="KW-1185">Reference proteome</keyword>
<dbReference type="EMBL" id="BJYZ01000009">
    <property type="protein sequence ID" value="GEO38293.1"/>
    <property type="molecule type" value="Genomic_DNA"/>
</dbReference>
<dbReference type="RefSeq" id="WP_044428169.1">
    <property type="nucleotide sequence ID" value="NZ_BJYZ01000009.1"/>
</dbReference>
<sequence>MGIQAERRSPSDLVRCLGWGLVRGLVVASLLAAGAGRCQQAQAADSVFAEILAGDNPMATPLDRLIDRFAALMLPPSPTEALDAVSPEAGVFWRLIADCGYRVTEVVTESGLLPKLKVHLERTLELSEEDRTWIGRRLDDWAADDQGLTATLSRHIVIALLEASEDPRLDAVAVDIALGPLPAATFRLAPRTTGFPTSPPPGFVRDRNSHEP</sequence>
<dbReference type="OrthoDB" id="9946426at2"/>
<dbReference type="Proteomes" id="UP000321523">
    <property type="component" value="Unassembled WGS sequence"/>
</dbReference>
<organism evidence="2 3">
    <name type="scientific">Skermanella aerolata</name>
    <dbReference type="NCBI Taxonomy" id="393310"/>
    <lineage>
        <taxon>Bacteria</taxon>
        <taxon>Pseudomonadati</taxon>
        <taxon>Pseudomonadota</taxon>
        <taxon>Alphaproteobacteria</taxon>
        <taxon>Rhodospirillales</taxon>
        <taxon>Azospirillaceae</taxon>
        <taxon>Skermanella</taxon>
    </lineage>
</organism>
<evidence type="ECO:0000256" key="1">
    <source>
        <dbReference type="SAM" id="MobiDB-lite"/>
    </source>
</evidence>
<evidence type="ECO:0000313" key="2">
    <source>
        <dbReference type="EMBL" id="GEO38293.1"/>
    </source>
</evidence>
<feature type="region of interest" description="Disordered" evidence="1">
    <location>
        <begin position="190"/>
        <end position="212"/>
    </location>
</feature>
<dbReference type="AlphaFoldDB" id="A0A512DP89"/>
<gene>
    <name evidence="2" type="ORF">SAE02_24410</name>
</gene>
<comment type="caution">
    <text evidence="2">The sequence shown here is derived from an EMBL/GenBank/DDBJ whole genome shotgun (WGS) entry which is preliminary data.</text>
</comment>
<proteinExistence type="predicted"/>
<name>A0A512DP89_9PROT</name>
<protein>
    <submittedName>
        <fullName evidence="2">Uncharacterized protein</fullName>
    </submittedName>
</protein>